<dbReference type="SUPFAM" id="SSF50978">
    <property type="entry name" value="WD40 repeat-like"/>
    <property type="match status" value="1"/>
</dbReference>
<dbReference type="InterPro" id="IPR019775">
    <property type="entry name" value="WD40_repeat_CS"/>
</dbReference>
<dbReference type="CDD" id="cd00200">
    <property type="entry name" value="WD40"/>
    <property type="match status" value="1"/>
</dbReference>
<dbReference type="Gene3D" id="3.40.50.300">
    <property type="entry name" value="P-loop containing nucleotide triphosphate hydrolases"/>
    <property type="match status" value="1"/>
</dbReference>
<sequence>MRVPGPSSAATASSTRAPEVSLRGTSISVRAASDQLLADLRVTDPRHDKQRIETTKGGLLEDSYRWILGHRDFLRWRDDPHTRLLWVRGDPGKGKTMLLCGVVDELEKASPTAPPAAYFFCQATDERLSSATAVLRGLLYMLVRQHPPLISYLQEEYRHAGRRLFEDVNAWSAMSQALTAMLADPALEGKILVIDALDECVTDMQRLLGFISTTSHAKWIVSSRNWPAIEQTLDGTASSVGLRLELNANSIAAAVRAYVQHKVSQLTRLKKYDGPTRDAVQKHLIDNSDDTFLWVALVCQELASREVRKRHTLSVLETFPPGLGPLYQRMMDHIADSRDAEAVQREIIASCGSFLTLRHGTVFFVHQSAKDFLLGQASIRILPSGIADQHRAIFSKSLEVLTRQLRRDIYDLRAPGVLIGEISPPDPDPLAPLEYACVHWVDHLRDSKFANSSGHSALRDCEIISAFLQRKFLHWLEALGLLRSLSQGVLAVQSLEALVTSTGTRRLADFVRDARRFVLSHRAVVEMAPLQVYLSALVFSPRGSIVRQLYEGEARAWMRVMPPMAADWSACLQTLEGHRVFVSSVAFARDGRHLASGSQDTTVKVWDTATGACTQTLKGHGGAVNSVAFAADGRRLASGSRDKTVKVWDTATGACLQTLEGHGGAVSSVAFARDGRHLASGSQDTTVKVWDTATGACTQTLEGHDGDVRYHIGRDNTWIMRDNFRLLWLPLEYRPSTTAVTGPSVALGCRSGRVLCMTFSTWQTGI</sequence>
<dbReference type="Proteomes" id="UP000272025">
    <property type="component" value="Unassembled WGS sequence"/>
</dbReference>
<dbReference type="InterPro" id="IPR007111">
    <property type="entry name" value="NACHT_NTPase"/>
</dbReference>
<dbReference type="InterPro" id="IPR001680">
    <property type="entry name" value="WD40_rpt"/>
</dbReference>
<feature type="domain" description="NACHT" evidence="5">
    <location>
        <begin position="83"/>
        <end position="224"/>
    </location>
</feature>
<dbReference type="OrthoDB" id="538223at2759"/>
<dbReference type="Pfam" id="PF24883">
    <property type="entry name" value="NPHP3_N"/>
    <property type="match status" value="1"/>
</dbReference>
<accession>A0A3N2PLD9</accession>
<feature type="compositionally biased region" description="Low complexity" evidence="4">
    <location>
        <begin position="7"/>
        <end position="17"/>
    </location>
</feature>
<dbReference type="PROSITE" id="PS50837">
    <property type="entry name" value="NACHT"/>
    <property type="match status" value="1"/>
</dbReference>
<dbReference type="PROSITE" id="PS50294">
    <property type="entry name" value="WD_REPEATS_REGION"/>
    <property type="match status" value="3"/>
</dbReference>
<dbReference type="AlphaFoldDB" id="A0A3N2PLD9"/>
<keyword evidence="2" id="KW-0677">Repeat</keyword>
<dbReference type="InterPro" id="IPR056884">
    <property type="entry name" value="NPHP3-like_N"/>
</dbReference>
<dbReference type="EMBL" id="ML119061">
    <property type="protein sequence ID" value="ROT35351.1"/>
    <property type="molecule type" value="Genomic_DNA"/>
</dbReference>
<evidence type="ECO:0000256" key="1">
    <source>
        <dbReference type="ARBA" id="ARBA00022574"/>
    </source>
</evidence>
<feature type="repeat" description="WD" evidence="3">
    <location>
        <begin position="659"/>
        <end position="700"/>
    </location>
</feature>
<dbReference type="PANTHER" id="PTHR10039">
    <property type="entry name" value="AMELOGENIN"/>
    <property type="match status" value="1"/>
</dbReference>
<dbReference type="InterPro" id="IPR020472">
    <property type="entry name" value="WD40_PAC1"/>
</dbReference>
<evidence type="ECO:0000256" key="4">
    <source>
        <dbReference type="SAM" id="MobiDB-lite"/>
    </source>
</evidence>
<reference evidence="6 7" key="1">
    <citation type="journal article" date="2018" name="Mol. Ecol.">
        <title>The obligate alkalophilic soda-lake fungus Sodiomyces alkalinus has shifted to a protein diet.</title>
        <authorList>
            <person name="Grum-Grzhimaylo A.A."/>
            <person name="Falkoski D.L."/>
            <person name="van den Heuvel J."/>
            <person name="Valero-Jimenez C.A."/>
            <person name="Min B."/>
            <person name="Choi I.G."/>
            <person name="Lipzen A."/>
            <person name="Daum C.G."/>
            <person name="Aanen D.K."/>
            <person name="Tsang A."/>
            <person name="Henrissat B."/>
            <person name="Bilanenko E.N."/>
            <person name="de Vries R.P."/>
            <person name="van Kan J.A.L."/>
            <person name="Grigoriev I.V."/>
            <person name="Debets A.J.M."/>
        </authorList>
    </citation>
    <scope>NUCLEOTIDE SEQUENCE [LARGE SCALE GENOMIC DNA]</scope>
    <source>
        <strain evidence="6 7">F11</strain>
    </source>
</reference>
<dbReference type="Gene3D" id="2.130.10.10">
    <property type="entry name" value="YVTN repeat-like/Quinoprotein amine dehydrogenase"/>
    <property type="match status" value="2"/>
</dbReference>
<evidence type="ECO:0000313" key="7">
    <source>
        <dbReference type="Proteomes" id="UP000272025"/>
    </source>
</evidence>
<evidence type="ECO:0000256" key="2">
    <source>
        <dbReference type="ARBA" id="ARBA00022737"/>
    </source>
</evidence>
<dbReference type="InterPro" id="IPR027417">
    <property type="entry name" value="P-loop_NTPase"/>
</dbReference>
<evidence type="ECO:0000256" key="3">
    <source>
        <dbReference type="PROSITE-ProRule" id="PRU00221"/>
    </source>
</evidence>
<dbReference type="InterPro" id="IPR036322">
    <property type="entry name" value="WD40_repeat_dom_sf"/>
</dbReference>
<dbReference type="PRINTS" id="PR00320">
    <property type="entry name" value="GPROTEINBRPT"/>
</dbReference>
<keyword evidence="1 3" id="KW-0853">WD repeat</keyword>
<gene>
    <name evidence="6" type="ORF">SODALDRAFT_394283</name>
</gene>
<dbReference type="SMART" id="SM00320">
    <property type="entry name" value="WD40"/>
    <property type="match status" value="3"/>
</dbReference>
<dbReference type="PROSITE" id="PS00678">
    <property type="entry name" value="WD_REPEATS_1"/>
    <property type="match status" value="3"/>
</dbReference>
<feature type="region of interest" description="Disordered" evidence="4">
    <location>
        <begin position="1"/>
        <end position="20"/>
    </location>
</feature>
<dbReference type="PROSITE" id="PS50082">
    <property type="entry name" value="WD_REPEATS_2"/>
    <property type="match status" value="3"/>
</dbReference>
<dbReference type="InterPro" id="IPR015943">
    <property type="entry name" value="WD40/YVTN_repeat-like_dom_sf"/>
</dbReference>
<dbReference type="SUPFAM" id="SSF52540">
    <property type="entry name" value="P-loop containing nucleoside triphosphate hydrolases"/>
    <property type="match status" value="1"/>
</dbReference>
<feature type="repeat" description="WD" evidence="3">
    <location>
        <begin position="575"/>
        <end position="616"/>
    </location>
</feature>
<dbReference type="STRING" id="1314773.A0A3N2PLD9"/>
<evidence type="ECO:0000313" key="6">
    <source>
        <dbReference type="EMBL" id="ROT35351.1"/>
    </source>
</evidence>
<keyword evidence="7" id="KW-1185">Reference proteome</keyword>
<protein>
    <recommendedName>
        <fullName evidence="5">NACHT domain-containing protein</fullName>
    </recommendedName>
</protein>
<dbReference type="RefSeq" id="XP_028463157.1">
    <property type="nucleotide sequence ID" value="XM_028615273.1"/>
</dbReference>
<name>A0A3N2PLD9_SODAK</name>
<organism evidence="6 7">
    <name type="scientific">Sodiomyces alkalinus (strain CBS 110278 / VKM F-3762 / F11)</name>
    <name type="common">Alkaliphilic filamentous fungus</name>
    <dbReference type="NCBI Taxonomy" id="1314773"/>
    <lineage>
        <taxon>Eukaryota</taxon>
        <taxon>Fungi</taxon>
        <taxon>Dikarya</taxon>
        <taxon>Ascomycota</taxon>
        <taxon>Pezizomycotina</taxon>
        <taxon>Sordariomycetes</taxon>
        <taxon>Hypocreomycetidae</taxon>
        <taxon>Glomerellales</taxon>
        <taxon>Plectosphaerellaceae</taxon>
        <taxon>Sodiomyces</taxon>
    </lineage>
</organism>
<dbReference type="Pfam" id="PF00400">
    <property type="entry name" value="WD40"/>
    <property type="match status" value="3"/>
</dbReference>
<proteinExistence type="predicted"/>
<dbReference type="PANTHER" id="PTHR10039:SF14">
    <property type="entry name" value="NACHT DOMAIN-CONTAINING PROTEIN"/>
    <property type="match status" value="1"/>
</dbReference>
<feature type="repeat" description="WD" evidence="3">
    <location>
        <begin position="617"/>
        <end position="658"/>
    </location>
</feature>
<evidence type="ECO:0000259" key="5">
    <source>
        <dbReference type="PROSITE" id="PS50837"/>
    </source>
</evidence>
<dbReference type="GeneID" id="39583750"/>